<accession>A0A9W7ELH9</accession>
<keyword evidence="7" id="KW-0732">Signal</keyword>
<keyword evidence="5" id="KW-0819">tRNA processing</keyword>
<keyword evidence="1" id="KW-0820">tRNA-binding</keyword>
<proteinExistence type="predicted"/>
<feature type="chain" id="PRO_5040729314" description="tRNA/rRNA methyltransferase SpoU type domain-containing protein" evidence="7">
    <location>
        <begin position="21"/>
        <end position="322"/>
    </location>
</feature>
<evidence type="ECO:0000259" key="8">
    <source>
        <dbReference type="Pfam" id="PF00588"/>
    </source>
</evidence>
<dbReference type="GO" id="GO:0002938">
    <property type="term" value="P:tRNA guanine ribose methylation"/>
    <property type="evidence" value="ECO:0007669"/>
    <property type="project" value="TreeGrafter"/>
</dbReference>
<evidence type="ECO:0000256" key="2">
    <source>
        <dbReference type="ARBA" id="ARBA00022603"/>
    </source>
</evidence>
<name>A0A9W7ELH9_9STRA</name>
<evidence type="ECO:0000256" key="4">
    <source>
        <dbReference type="ARBA" id="ARBA00022691"/>
    </source>
</evidence>
<feature type="signal peptide" evidence="7">
    <location>
        <begin position="1"/>
        <end position="20"/>
    </location>
</feature>
<dbReference type="InterPro" id="IPR029028">
    <property type="entry name" value="Alpha/beta_knot_MTases"/>
</dbReference>
<comment type="caution">
    <text evidence="9">The sequence shown here is derived from an EMBL/GenBank/DDBJ whole genome shotgun (WGS) entry which is preliminary data.</text>
</comment>
<organism evidence="9 10">
    <name type="scientific">Triparma strigata</name>
    <dbReference type="NCBI Taxonomy" id="1606541"/>
    <lineage>
        <taxon>Eukaryota</taxon>
        <taxon>Sar</taxon>
        <taxon>Stramenopiles</taxon>
        <taxon>Ochrophyta</taxon>
        <taxon>Bolidophyceae</taxon>
        <taxon>Parmales</taxon>
        <taxon>Triparmaceae</taxon>
        <taxon>Triparma</taxon>
    </lineage>
</organism>
<keyword evidence="4" id="KW-0949">S-adenosyl-L-methionine</keyword>
<dbReference type="PANTHER" id="PTHR43453:SF1">
    <property type="entry name" value="TRNA_RRNA METHYLTRANSFERASE SPOU TYPE DOMAIN-CONTAINING PROTEIN"/>
    <property type="match status" value="1"/>
</dbReference>
<protein>
    <recommendedName>
        <fullName evidence="8">tRNA/rRNA methyltransferase SpoU type domain-containing protein</fullName>
    </recommendedName>
</protein>
<evidence type="ECO:0000256" key="6">
    <source>
        <dbReference type="ARBA" id="ARBA00022884"/>
    </source>
</evidence>
<dbReference type="OrthoDB" id="241340at2759"/>
<evidence type="ECO:0000256" key="3">
    <source>
        <dbReference type="ARBA" id="ARBA00022679"/>
    </source>
</evidence>
<evidence type="ECO:0000256" key="5">
    <source>
        <dbReference type="ARBA" id="ARBA00022694"/>
    </source>
</evidence>
<keyword evidence="10" id="KW-1185">Reference proteome</keyword>
<feature type="domain" description="tRNA/rRNA methyltransferase SpoU type" evidence="8">
    <location>
        <begin position="101"/>
        <end position="267"/>
    </location>
</feature>
<dbReference type="SUPFAM" id="SSF75217">
    <property type="entry name" value="alpha/beta knot"/>
    <property type="match status" value="1"/>
</dbReference>
<dbReference type="InterPro" id="IPR001537">
    <property type="entry name" value="SpoU_MeTrfase"/>
</dbReference>
<dbReference type="EMBL" id="BRXY01000266">
    <property type="protein sequence ID" value="GMH82205.1"/>
    <property type="molecule type" value="Genomic_DNA"/>
</dbReference>
<reference evidence="10" key="1">
    <citation type="journal article" date="2023" name="Commun. Biol.">
        <title>Genome analysis of Parmales, the sister group of diatoms, reveals the evolutionary specialization of diatoms from phago-mixotrophs to photoautotrophs.</title>
        <authorList>
            <person name="Ban H."/>
            <person name="Sato S."/>
            <person name="Yoshikawa S."/>
            <person name="Yamada K."/>
            <person name="Nakamura Y."/>
            <person name="Ichinomiya M."/>
            <person name="Sato N."/>
            <person name="Blanc-Mathieu R."/>
            <person name="Endo H."/>
            <person name="Kuwata A."/>
            <person name="Ogata H."/>
        </authorList>
    </citation>
    <scope>NUCLEOTIDE SEQUENCE [LARGE SCALE GENOMIC DNA]</scope>
    <source>
        <strain evidence="10">NIES 3701</strain>
    </source>
</reference>
<keyword evidence="2" id="KW-0489">Methyltransferase</keyword>
<dbReference type="AlphaFoldDB" id="A0A9W7ELH9"/>
<dbReference type="CDD" id="cd18092">
    <property type="entry name" value="SpoU-like_TrmH"/>
    <property type="match status" value="1"/>
</dbReference>
<dbReference type="GO" id="GO:0008173">
    <property type="term" value="F:RNA methyltransferase activity"/>
    <property type="evidence" value="ECO:0007669"/>
    <property type="project" value="InterPro"/>
</dbReference>
<gene>
    <name evidence="9" type="ORF">TrST_g11681</name>
</gene>
<dbReference type="Pfam" id="PF00588">
    <property type="entry name" value="SpoU_methylase"/>
    <property type="match status" value="1"/>
</dbReference>
<keyword evidence="3" id="KW-0808">Transferase</keyword>
<dbReference type="PANTHER" id="PTHR43453">
    <property type="entry name" value="RRNA METHYLASE-LIKE"/>
    <property type="match status" value="1"/>
</dbReference>
<dbReference type="InterPro" id="IPR033671">
    <property type="entry name" value="TrmH"/>
</dbReference>
<keyword evidence="6" id="KW-0694">RNA-binding</keyword>
<dbReference type="GO" id="GO:0000049">
    <property type="term" value="F:tRNA binding"/>
    <property type="evidence" value="ECO:0007669"/>
    <property type="project" value="UniProtKB-KW"/>
</dbReference>
<sequence>MHSFSFIIISMLVVMRAARGFPVRGAYIPLLAPSSSSSTRLFRSFDYGDKPKLLQFTHSKPAQINPAQLDDAYRIMTPFISAERLATFRKILENRCFDIKLLYESPANPSNVYACLRTLDSFGLQSVEITDGIYKEPLGKAGDNTGLMRKKRNKLSAVGSDKWLSVKQWDTTKTPLNEIIGTFKEEGYKIYTTSLEGGTDVREFPFQPVSSSSSSTPTTRQKMVICFGNEETGVTPELKSLSDGLFYLPMFGFAESYNLSVATSLTCAYLLERGIIKPSGEEAEKERRRVLGEWMIRSFPKRGMAEMILEREGIDLGIIEPE</sequence>
<evidence type="ECO:0000313" key="10">
    <source>
        <dbReference type="Proteomes" id="UP001165085"/>
    </source>
</evidence>
<evidence type="ECO:0000313" key="9">
    <source>
        <dbReference type="EMBL" id="GMH82205.1"/>
    </source>
</evidence>
<dbReference type="InterPro" id="IPR029026">
    <property type="entry name" value="tRNA_m1G_MTases_N"/>
</dbReference>
<evidence type="ECO:0000256" key="7">
    <source>
        <dbReference type="SAM" id="SignalP"/>
    </source>
</evidence>
<dbReference type="Proteomes" id="UP001165085">
    <property type="component" value="Unassembled WGS sequence"/>
</dbReference>
<evidence type="ECO:0000256" key="1">
    <source>
        <dbReference type="ARBA" id="ARBA00022555"/>
    </source>
</evidence>
<dbReference type="Gene3D" id="3.40.1280.10">
    <property type="match status" value="1"/>
</dbReference>